<dbReference type="Pfam" id="PF24446">
    <property type="entry name" value="DUF7565"/>
    <property type="match status" value="1"/>
</dbReference>
<dbReference type="InterPro" id="IPR055987">
    <property type="entry name" value="DUF7565"/>
</dbReference>
<dbReference type="InterPro" id="IPR036236">
    <property type="entry name" value="Znf_C2H2_sf"/>
</dbReference>
<dbReference type="SMART" id="SM00355">
    <property type="entry name" value="ZnF_C2H2"/>
    <property type="match status" value="4"/>
</dbReference>
<dbReference type="InterPro" id="IPR013087">
    <property type="entry name" value="Znf_C2H2_type"/>
</dbReference>
<dbReference type="InterPro" id="IPR051061">
    <property type="entry name" value="Zinc_finger_trans_reg"/>
</dbReference>
<evidence type="ECO:0000256" key="6">
    <source>
        <dbReference type="ARBA" id="ARBA00023163"/>
    </source>
</evidence>
<proteinExistence type="predicted"/>
<organism evidence="10 11">
    <name type="scientific">Meloidogyne graminicola</name>
    <dbReference type="NCBI Taxonomy" id="189291"/>
    <lineage>
        <taxon>Eukaryota</taxon>
        <taxon>Metazoa</taxon>
        <taxon>Ecdysozoa</taxon>
        <taxon>Nematoda</taxon>
        <taxon>Chromadorea</taxon>
        <taxon>Rhabditida</taxon>
        <taxon>Tylenchina</taxon>
        <taxon>Tylenchomorpha</taxon>
        <taxon>Tylenchoidea</taxon>
        <taxon>Meloidogynidae</taxon>
        <taxon>Meloidogyninae</taxon>
        <taxon>Meloidogyne</taxon>
    </lineage>
</organism>
<accession>A0A8T0A2B6</accession>
<evidence type="ECO:0000256" key="7">
    <source>
        <dbReference type="ARBA" id="ARBA00023242"/>
    </source>
</evidence>
<dbReference type="PROSITE" id="PS50157">
    <property type="entry name" value="ZINC_FINGER_C2H2_2"/>
    <property type="match status" value="1"/>
</dbReference>
<dbReference type="GO" id="GO:0008270">
    <property type="term" value="F:zinc ion binding"/>
    <property type="evidence" value="ECO:0007669"/>
    <property type="project" value="UniProtKB-KW"/>
</dbReference>
<protein>
    <submittedName>
        <fullName evidence="10">C2H2-type domain-containing protein</fullName>
    </submittedName>
</protein>
<keyword evidence="7" id="KW-0539">Nucleus</keyword>
<evidence type="ECO:0000313" key="10">
    <source>
        <dbReference type="EMBL" id="KAF7639439.1"/>
    </source>
</evidence>
<dbReference type="Gene3D" id="3.30.160.60">
    <property type="entry name" value="Classic Zinc Finger"/>
    <property type="match status" value="1"/>
</dbReference>
<keyword evidence="6" id="KW-0804">Transcription</keyword>
<dbReference type="PANTHER" id="PTHR46179:SF13">
    <property type="entry name" value="C2H2-TYPE DOMAIN-CONTAINING PROTEIN"/>
    <property type="match status" value="1"/>
</dbReference>
<dbReference type="GO" id="GO:0006357">
    <property type="term" value="P:regulation of transcription by RNA polymerase II"/>
    <property type="evidence" value="ECO:0007669"/>
    <property type="project" value="TreeGrafter"/>
</dbReference>
<dbReference type="SUPFAM" id="SSF57667">
    <property type="entry name" value="beta-beta-alpha zinc fingers"/>
    <property type="match status" value="1"/>
</dbReference>
<dbReference type="GO" id="GO:0005634">
    <property type="term" value="C:nucleus"/>
    <property type="evidence" value="ECO:0007669"/>
    <property type="project" value="UniProtKB-SubCell"/>
</dbReference>
<keyword evidence="11" id="KW-1185">Reference proteome</keyword>
<gene>
    <name evidence="10" type="ORF">Mgra_00001115</name>
</gene>
<feature type="domain" description="C2H2-type" evidence="9">
    <location>
        <begin position="5"/>
        <end position="33"/>
    </location>
</feature>
<evidence type="ECO:0000256" key="1">
    <source>
        <dbReference type="ARBA" id="ARBA00004123"/>
    </source>
</evidence>
<evidence type="ECO:0000259" key="9">
    <source>
        <dbReference type="PROSITE" id="PS50157"/>
    </source>
</evidence>
<evidence type="ECO:0000256" key="2">
    <source>
        <dbReference type="ARBA" id="ARBA00022723"/>
    </source>
</evidence>
<dbReference type="AlphaFoldDB" id="A0A8T0A2B6"/>
<keyword evidence="4" id="KW-0862">Zinc</keyword>
<reference evidence="10" key="1">
    <citation type="journal article" date="2020" name="Ecol. Evol.">
        <title>Genome structure and content of the rice root-knot nematode (Meloidogyne graminicola).</title>
        <authorList>
            <person name="Phan N.T."/>
            <person name="Danchin E.G.J."/>
            <person name="Klopp C."/>
            <person name="Perfus-Barbeoch L."/>
            <person name="Kozlowski D.K."/>
            <person name="Koutsovoulos G.D."/>
            <person name="Lopez-Roques C."/>
            <person name="Bouchez O."/>
            <person name="Zahm M."/>
            <person name="Besnard G."/>
            <person name="Bellafiore S."/>
        </authorList>
    </citation>
    <scope>NUCLEOTIDE SEQUENCE</scope>
    <source>
        <strain evidence="10">VN-18</strain>
    </source>
</reference>
<name>A0A8T0A2B6_9BILA</name>
<keyword evidence="3 8" id="KW-0863">Zinc-finger</keyword>
<evidence type="ECO:0000256" key="3">
    <source>
        <dbReference type="ARBA" id="ARBA00022771"/>
    </source>
</evidence>
<evidence type="ECO:0000256" key="4">
    <source>
        <dbReference type="ARBA" id="ARBA00022833"/>
    </source>
</evidence>
<evidence type="ECO:0000313" key="11">
    <source>
        <dbReference type="Proteomes" id="UP000605970"/>
    </source>
</evidence>
<keyword evidence="2" id="KW-0479">Metal-binding</keyword>
<evidence type="ECO:0000256" key="5">
    <source>
        <dbReference type="ARBA" id="ARBA00023015"/>
    </source>
</evidence>
<dbReference type="Proteomes" id="UP000605970">
    <property type="component" value="Unassembled WGS sequence"/>
</dbReference>
<comment type="caution">
    <text evidence="10">The sequence shown here is derived from an EMBL/GenBank/DDBJ whole genome shotgun (WGS) entry which is preliminary data.</text>
</comment>
<keyword evidence="5" id="KW-0805">Transcription regulation</keyword>
<dbReference type="PANTHER" id="PTHR46179">
    <property type="entry name" value="ZINC FINGER PROTEIN"/>
    <property type="match status" value="1"/>
</dbReference>
<dbReference type="PROSITE" id="PS00028">
    <property type="entry name" value="ZINC_FINGER_C2H2_1"/>
    <property type="match status" value="1"/>
</dbReference>
<comment type="subcellular location">
    <subcellularLocation>
        <location evidence="1">Nucleus</location>
    </subcellularLocation>
</comment>
<evidence type="ECO:0000256" key="8">
    <source>
        <dbReference type="PROSITE-ProRule" id="PRU00042"/>
    </source>
</evidence>
<dbReference type="OrthoDB" id="5815086at2759"/>
<sequence>MDGKFRCRLCNELFSDVHSLEAHIATSHIYYTPYECEFCGNALFPTDKTLRDHYRNIHNVEDFVIKYRVNPELEKRKEMLDQLMLDSTSLTFKEQQAPYGAFASQLLQTCTTQLLREQLTKNSDLQRQMLLRDEFKVEDYFAPEQLVSLNHFGPSTSDGVLTENSTSQKQYLNDSKPLFGQLAQNELFCVDSINGSGDDFINTTIAKQNGSKKRCRRKINSYGSIESKLEINGIVEEEKVTMVECIDCKRKVGKYRNSMLIHTSTHHCDQPIFECIGEGCDKKWYSLSARTKEHIESKHGGNYSLLKDNRSVLMPMMKAKTAKLFPDYYSLATNLRELLQ</sequence>
<dbReference type="EMBL" id="JABEBT010000005">
    <property type="protein sequence ID" value="KAF7639439.1"/>
    <property type="molecule type" value="Genomic_DNA"/>
</dbReference>